<keyword evidence="4 7" id="KW-1133">Transmembrane helix</keyword>
<keyword evidence="10" id="KW-1185">Reference proteome</keyword>
<evidence type="ECO:0000256" key="2">
    <source>
        <dbReference type="ARBA" id="ARBA00022679"/>
    </source>
</evidence>
<gene>
    <name evidence="9" type="ORF">QLX08_000741</name>
</gene>
<feature type="domain" description="Palmitoyltransferase DHHC" evidence="8">
    <location>
        <begin position="138"/>
        <end position="298"/>
    </location>
</feature>
<name>A0AAW1AHM2_9HYME</name>
<dbReference type="GO" id="GO:0016020">
    <property type="term" value="C:membrane"/>
    <property type="evidence" value="ECO:0007669"/>
    <property type="project" value="UniProtKB-SubCell"/>
</dbReference>
<evidence type="ECO:0000313" key="9">
    <source>
        <dbReference type="EMBL" id="KAK9309759.1"/>
    </source>
</evidence>
<keyword evidence="2 7" id="KW-0808">Transferase</keyword>
<dbReference type="InterPro" id="IPR039859">
    <property type="entry name" value="PFA4/ZDH16/20/ERF2-like"/>
</dbReference>
<accession>A0AAW1AHM2</accession>
<evidence type="ECO:0000313" key="10">
    <source>
        <dbReference type="Proteomes" id="UP001432146"/>
    </source>
</evidence>
<evidence type="ECO:0000256" key="4">
    <source>
        <dbReference type="ARBA" id="ARBA00022989"/>
    </source>
</evidence>
<dbReference type="EMBL" id="JAWNGG020000009">
    <property type="protein sequence ID" value="KAK9309759.1"/>
    <property type="molecule type" value="Genomic_DNA"/>
</dbReference>
<keyword evidence="6 7" id="KW-0012">Acyltransferase</keyword>
<dbReference type="PROSITE" id="PS50216">
    <property type="entry name" value="DHHC"/>
    <property type="match status" value="1"/>
</dbReference>
<comment type="subcellular location">
    <subcellularLocation>
        <location evidence="1">Membrane</location>
        <topology evidence="1">Multi-pass membrane protein</topology>
    </subcellularLocation>
</comment>
<evidence type="ECO:0000256" key="7">
    <source>
        <dbReference type="RuleBase" id="RU079119"/>
    </source>
</evidence>
<reference evidence="9 10" key="1">
    <citation type="submission" date="2024-05" db="EMBL/GenBank/DDBJ databases">
        <title>The nuclear and mitochondrial genome assemblies of Tetragonisca angustula (Apidae: Meliponini), a tiny yet remarkable pollinator in the Neotropics.</title>
        <authorList>
            <person name="Ferrari R."/>
            <person name="Ricardo P.C."/>
            <person name="Dias F.C."/>
            <person name="Araujo N.S."/>
            <person name="Soares D.O."/>
            <person name="Zhou Q.-S."/>
            <person name="Zhu C.-D."/>
            <person name="Coutinho L."/>
            <person name="Airas M.C."/>
            <person name="Batista T.M."/>
        </authorList>
    </citation>
    <scope>NUCLEOTIDE SEQUENCE [LARGE SCALE GENOMIC DNA]</scope>
    <source>
        <strain evidence="9">ASF017062</strain>
        <tissue evidence="9">Abdomen</tissue>
    </source>
</reference>
<keyword evidence="3 7" id="KW-0812">Transmembrane</keyword>
<feature type="transmembrane region" description="Helical" evidence="7">
    <location>
        <begin position="97"/>
        <end position="117"/>
    </location>
</feature>
<evidence type="ECO:0000256" key="3">
    <source>
        <dbReference type="ARBA" id="ARBA00022692"/>
    </source>
</evidence>
<proteinExistence type="inferred from homology"/>
<comment type="caution">
    <text evidence="9">The sequence shown here is derived from an EMBL/GenBank/DDBJ whole genome shotgun (WGS) entry which is preliminary data.</text>
</comment>
<protein>
    <recommendedName>
        <fullName evidence="7">Palmitoyltransferase</fullName>
        <ecNumber evidence="7">2.3.1.225</ecNumber>
    </recommendedName>
</protein>
<feature type="transmembrane region" description="Helical" evidence="7">
    <location>
        <begin position="64"/>
        <end position="85"/>
    </location>
</feature>
<dbReference type="Pfam" id="PF01529">
    <property type="entry name" value="DHHC"/>
    <property type="match status" value="1"/>
</dbReference>
<evidence type="ECO:0000256" key="5">
    <source>
        <dbReference type="ARBA" id="ARBA00023136"/>
    </source>
</evidence>
<comment type="similarity">
    <text evidence="7">Belongs to the DHHC palmitoyltransferase family.</text>
</comment>
<evidence type="ECO:0000256" key="6">
    <source>
        <dbReference type="ARBA" id="ARBA00023315"/>
    </source>
</evidence>
<evidence type="ECO:0000256" key="1">
    <source>
        <dbReference type="ARBA" id="ARBA00004141"/>
    </source>
</evidence>
<feature type="transmembrane region" description="Helical" evidence="7">
    <location>
        <begin position="263"/>
        <end position="284"/>
    </location>
</feature>
<evidence type="ECO:0000259" key="8">
    <source>
        <dbReference type="Pfam" id="PF01529"/>
    </source>
</evidence>
<comment type="domain">
    <text evidence="7">The DHHC domain is required for palmitoyltransferase activity.</text>
</comment>
<organism evidence="9 10">
    <name type="scientific">Tetragonisca angustula</name>
    <dbReference type="NCBI Taxonomy" id="166442"/>
    <lineage>
        <taxon>Eukaryota</taxon>
        <taxon>Metazoa</taxon>
        <taxon>Ecdysozoa</taxon>
        <taxon>Arthropoda</taxon>
        <taxon>Hexapoda</taxon>
        <taxon>Insecta</taxon>
        <taxon>Pterygota</taxon>
        <taxon>Neoptera</taxon>
        <taxon>Endopterygota</taxon>
        <taxon>Hymenoptera</taxon>
        <taxon>Apocrita</taxon>
        <taxon>Aculeata</taxon>
        <taxon>Apoidea</taxon>
        <taxon>Anthophila</taxon>
        <taxon>Apidae</taxon>
        <taxon>Tetragonisca</taxon>
    </lineage>
</organism>
<comment type="catalytic activity">
    <reaction evidence="7">
        <text>L-cysteinyl-[protein] + hexadecanoyl-CoA = S-hexadecanoyl-L-cysteinyl-[protein] + CoA</text>
        <dbReference type="Rhea" id="RHEA:36683"/>
        <dbReference type="Rhea" id="RHEA-COMP:10131"/>
        <dbReference type="Rhea" id="RHEA-COMP:11032"/>
        <dbReference type="ChEBI" id="CHEBI:29950"/>
        <dbReference type="ChEBI" id="CHEBI:57287"/>
        <dbReference type="ChEBI" id="CHEBI:57379"/>
        <dbReference type="ChEBI" id="CHEBI:74151"/>
        <dbReference type="EC" id="2.3.1.225"/>
    </reaction>
</comment>
<keyword evidence="5 7" id="KW-0472">Membrane</keyword>
<dbReference type="EC" id="2.3.1.225" evidence="7"/>
<dbReference type="GO" id="GO:0019706">
    <property type="term" value="F:protein-cysteine S-palmitoyltransferase activity"/>
    <property type="evidence" value="ECO:0007669"/>
    <property type="project" value="UniProtKB-EC"/>
</dbReference>
<feature type="transmembrane region" description="Helical" evidence="7">
    <location>
        <begin position="183"/>
        <end position="206"/>
    </location>
</feature>
<dbReference type="AlphaFoldDB" id="A0AAW1AHM2"/>
<dbReference type="Proteomes" id="UP001432146">
    <property type="component" value="Unassembled WGS sequence"/>
</dbReference>
<dbReference type="PANTHER" id="PTHR12246">
    <property type="entry name" value="PALMITOYLTRANSFERASE ZDHHC16"/>
    <property type="match status" value="1"/>
</dbReference>
<sequence length="366" mass="42402">MVRIKWSLTKAPNILKFNLKQKWWRLQIIIKSLFYNEFLNWSYICDILLEPMFWFVENFTACLGPVFVVMVSLLTASIVYIAYYIGLPYWWEKSPSMTIILLVIGNWLLVNVCFHYYKGVNVPAGYPPEGGLIPEAVSICKKCIKPKPPRTHHCSVCNRCILKMDHHCPWLNNCVGHYNHRHFFQYMVFTVLGILFIMLFGVEIAYQEFFPTQEPELDGHPVRINNSEIIPVSESLDHLSKEELAEIAKQAADTNIKEWKRRLIVFAALICVATFAALGALTWWHAGLITRGETSIEARINSTETQKYKALGKIYQNPYNFGPRQNWKLFLGIIGSRSWWHILFPSNHGPYGDGLTWKTIHDTKIS</sequence>
<dbReference type="InterPro" id="IPR001594">
    <property type="entry name" value="Palmitoyltrfase_DHHC"/>
</dbReference>